<organism evidence="8 9">
    <name type="scientific">Algisphaera agarilytica</name>
    <dbReference type="NCBI Taxonomy" id="1385975"/>
    <lineage>
        <taxon>Bacteria</taxon>
        <taxon>Pseudomonadati</taxon>
        <taxon>Planctomycetota</taxon>
        <taxon>Phycisphaerae</taxon>
        <taxon>Phycisphaerales</taxon>
        <taxon>Phycisphaeraceae</taxon>
        <taxon>Algisphaera</taxon>
    </lineage>
</organism>
<dbReference type="GO" id="GO:0000160">
    <property type="term" value="P:phosphorelay signal transduction system"/>
    <property type="evidence" value="ECO:0007669"/>
    <property type="project" value="InterPro"/>
</dbReference>
<dbReference type="SUPFAM" id="SSF52172">
    <property type="entry name" value="CheY-like"/>
    <property type="match status" value="1"/>
</dbReference>
<dbReference type="InterPro" id="IPR058245">
    <property type="entry name" value="NreC/VraR/RcsB-like_REC"/>
</dbReference>
<sequence length="223" mass="24852">MQAPAPKKILIADDHTLMRETLRERLDREMDLEVVGSVASADEAVAMVGELSPDVVIMDVDMPGRLSFDAACDIVAVSPDVRLVFLSAFFSDRYIRDALAAHAVSYLTKDESPQVVVDAVRQAAQGLSYFSPSVRDRLVIGPDNQLRLEDDGVPATKADMLTRRELEMLRYLARGLSKKEIAATIHRSYGTVDKHVEKLMNKLDIHDRVELTRYAIREGLVEA</sequence>
<dbReference type="GO" id="GO:0006355">
    <property type="term" value="P:regulation of DNA-templated transcription"/>
    <property type="evidence" value="ECO:0007669"/>
    <property type="project" value="InterPro"/>
</dbReference>
<dbReference type="PROSITE" id="PS50043">
    <property type="entry name" value="HTH_LUXR_2"/>
    <property type="match status" value="1"/>
</dbReference>
<name>A0A7X0H856_9BACT</name>
<dbReference type="Gene3D" id="3.40.50.2300">
    <property type="match status" value="1"/>
</dbReference>
<dbReference type="Pfam" id="PF00072">
    <property type="entry name" value="Response_reg"/>
    <property type="match status" value="1"/>
</dbReference>
<accession>A0A7X0H856</accession>
<dbReference type="InterPro" id="IPR039420">
    <property type="entry name" value="WalR-like"/>
</dbReference>
<dbReference type="PROSITE" id="PS50110">
    <property type="entry name" value="RESPONSE_REGULATORY"/>
    <property type="match status" value="1"/>
</dbReference>
<feature type="domain" description="Response regulatory" evidence="7">
    <location>
        <begin position="8"/>
        <end position="124"/>
    </location>
</feature>
<dbReference type="PANTHER" id="PTHR43214">
    <property type="entry name" value="TWO-COMPONENT RESPONSE REGULATOR"/>
    <property type="match status" value="1"/>
</dbReference>
<dbReference type="GO" id="GO:0003677">
    <property type="term" value="F:DNA binding"/>
    <property type="evidence" value="ECO:0007669"/>
    <property type="project" value="UniProtKB-KW"/>
</dbReference>
<dbReference type="SMART" id="SM00421">
    <property type="entry name" value="HTH_LUXR"/>
    <property type="match status" value="1"/>
</dbReference>
<dbReference type="EMBL" id="JACHGY010000001">
    <property type="protein sequence ID" value="MBB6429579.1"/>
    <property type="molecule type" value="Genomic_DNA"/>
</dbReference>
<gene>
    <name evidence="8" type="ORF">HNQ40_001385</name>
</gene>
<dbReference type="Pfam" id="PF00196">
    <property type="entry name" value="GerE"/>
    <property type="match status" value="1"/>
</dbReference>
<keyword evidence="4" id="KW-0804">Transcription</keyword>
<reference evidence="8 9" key="1">
    <citation type="submission" date="2020-08" db="EMBL/GenBank/DDBJ databases">
        <title>Genomic Encyclopedia of Type Strains, Phase IV (KMG-IV): sequencing the most valuable type-strain genomes for metagenomic binning, comparative biology and taxonomic classification.</title>
        <authorList>
            <person name="Goeker M."/>
        </authorList>
    </citation>
    <scope>NUCLEOTIDE SEQUENCE [LARGE SCALE GENOMIC DNA]</scope>
    <source>
        <strain evidence="8 9">DSM 103725</strain>
    </source>
</reference>
<evidence type="ECO:0000256" key="2">
    <source>
        <dbReference type="ARBA" id="ARBA00023015"/>
    </source>
</evidence>
<dbReference type="Proteomes" id="UP000541810">
    <property type="component" value="Unassembled WGS sequence"/>
</dbReference>
<evidence type="ECO:0000256" key="1">
    <source>
        <dbReference type="ARBA" id="ARBA00022553"/>
    </source>
</evidence>
<dbReference type="AlphaFoldDB" id="A0A7X0H856"/>
<feature type="modified residue" description="4-aspartylphosphate" evidence="5">
    <location>
        <position position="59"/>
    </location>
</feature>
<keyword evidence="9" id="KW-1185">Reference proteome</keyword>
<dbReference type="InterPro" id="IPR000792">
    <property type="entry name" value="Tscrpt_reg_LuxR_C"/>
</dbReference>
<dbReference type="InterPro" id="IPR001789">
    <property type="entry name" value="Sig_transdc_resp-reg_receiver"/>
</dbReference>
<dbReference type="InterPro" id="IPR011006">
    <property type="entry name" value="CheY-like_superfamily"/>
</dbReference>
<dbReference type="CDD" id="cd17535">
    <property type="entry name" value="REC_NarL-like"/>
    <property type="match status" value="1"/>
</dbReference>
<keyword evidence="2" id="KW-0805">Transcription regulation</keyword>
<keyword evidence="1 5" id="KW-0597">Phosphoprotein</keyword>
<evidence type="ECO:0000256" key="3">
    <source>
        <dbReference type="ARBA" id="ARBA00023125"/>
    </source>
</evidence>
<dbReference type="PANTHER" id="PTHR43214:SF41">
    <property type="entry name" value="NITRATE_NITRITE RESPONSE REGULATOR PROTEIN NARP"/>
    <property type="match status" value="1"/>
</dbReference>
<dbReference type="SMART" id="SM00448">
    <property type="entry name" value="REC"/>
    <property type="match status" value="1"/>
</dbReference>
<evidence type="ECO:0000259" key="6">
    <source>
        <dbReference type="PROSITE" id="PS50043"/>
    </source>
</evidence>
<evidence type="ECO:0000313" key="8">
    <source>
        <dbReference type="EMBL" id="MBB6429579.1"/>
    </source>
</evidence>
<evidence type="ECO:0000313" key="9">
    <source>
        <dbReference type="Proteomes" id="UP000541810"/>
    </source>
</evidence>
<dbReference type="SUPFAM" id="SSF46894">
    <property type="entry name" value="C-terminal effector domain of the bipartite response regulators"/>
    <property type="match status" value="1"/>
</dbReference>
<dbReference type="InterPro" id="IPR016032">
    <property type="entry name" value="Sig_transdc_resp-reg_C-effctor"/>
</dbReference>
<evidence type="ECO:0000256" key="4">
    <source>
        <dbReference type="ARBA" id="ARBA00023163"/>
    </source>
</evidence>
<feature type="domain" description="HTH luxR-type" evidence="6">
    <location>
        <begin position="154"/>
        <end position="219"/>
    </location>
</feature>
<dbReference type="PRINTS" id="PR00038">
    <property type="entry name" value="HTHLUXR"/>
</dbReference>
<comment type="caution">
    <text evidence="8">The sequence shown here is derived from an EMBL/GenBank/DDBJ whole genome shotgun (WGS) entry which is preliminary data.</text>
</comment>
<dbReference type="CDD" id="cd06170">
    <property type="entry name" value="LuxR_C_like"/>
    <property type="match status" value="1"/>
</dbReference>
<dbReference type="RefSeq" id="WP_184677152.1">
    <property type="nucleotide sequence ID" value="NZ_JACHGY010000001.1"/>
</dbReference>
<evidence type="ECO:0000259" key="7">
    <source>
        <dbReference type="PROSITE" id="PS50110"/>
    </source>
</evidence>
<protein>
    <submittedName>
        <fullName evidence="8">DNA-binding NarL/FixJ family response regulator</fullName>
    </submittedName>
</protein>
<keyword evidence="3 8" id="KW-0238">DNA-binding</keyword>
<evidence type="ECO:0000256" key="5">
    <source>
        <dbReference type="PROSITE-ProRule" id="PRU00169"/>
    </source>
</evidence>
<proteinExistence type="predicted"/>